<protein>
    <submittedName>
        <fullName evidence="2">Uncharacterized protein</fullName>
    </submittedName>
</protein>
<name>A0A9X2FAC5_9BACT</name>
<keyword evidence="1" id="KW-1133">Transmembrane helix</keyword>
<feature type="transmembrane region" description="Helical" evidence="1">
    <location>
        <begin position="20"/>
        <end position="39"/>
    </location>
</feature>
<proteinExistence type="predicted"/>
<comment type="caution">
    <text evidence="2">The sequence shown here is derived from an EMBL/GenBank/DDBJ whole genome shotgun (WGS) entry which is preliminary data.</text>
</comment>
<sequence>MNAVVDEKSAESGVRISLKWMLLGLVLLGAALGLLGRLFFRHHEIFQVVVGILSTIVPFLLAIITLIARGRRDRSRPLILWAIAILCMPLLGFGTLMLSELFVRPGPGGLGVMTTQQIIATELPQKYDEPWVWNELNARLQNGKLTAAEADAAVVELAKQMKAAKPAGWDSPMHWQDEFIKAASNAGLLSDEAILEFCDAFYGTTPTVESFQRLREGLTRNINLEVHYGSTWGQHSGLPVHLMWTINKATIDGEPIEFGHRNHNVRSADFSTYFDRELAAGKHKLDIELDCAYIEADKLFGLDTMNLPADRWPTALKRWTKKLEMPFEVYAGGQQIVKLTTDPQLDPRAGRSIRVDRFVVQKADKGYSVAAKLHFGEDLPVSVSMDVVAVVDGQEVELGKSFVLLRDDGRASNGSEHRGELESIDPETIYGDILLIPNPAHIEKYPEAKAIWGKPIRFRNLQLERLDLQPSGERE</sequence>
<evidence type="ECO:0000313" key="3">
    <source>
        <dbReference type="Proteomes" id="UP001155241"/>
    </source>
</evidence>
<dbReference type="AlphaFoldDB" id="A0A9X2FAC5"/>
<keyword evidence="3" id="KW-1185">Reference proteome</keyword>
<dbReference type="Proteomes" id="UP001155241">
    <property type="component" value="Unassembled WGS sequence"/>
</dbReference>
<dbReference type="RefSeq" id="WP_252850438.1">
    <property type="nucleotide sequence ID" value="NZ_JAMXLR010000003.1"/>
</dbReference>
<evidence type="ECO:0000313" key="2">
    <source>
        <dbReference type="EMBL" id="MCO6042336.1"/>
    </source>
</evidence>
<gene>
    <name evidence="2" type="ORF">NG895_00310</name>
</gene>
<keyword evidence="1" id="KW-0812">Transmembrane</keyword>
<evidence type="ECO:0000256" key="1">
    <source>
        <dbReference type="SAM" id="Phobius"/>
    </source>
</evidence>
<feature type="transmembrane region" description="Helical" evidence="1">
    <location>
        <begin position="45"/>
        <end position="66"/>
    </location>
</feature>
<dbReference type="EMBL" id="JAMXLR010000003">
    <property type="protein sequence ID" value="MCO6042336.1"/>
    <property type="molecule type" value="Genomic_DNA"/>
</dbReference>
<accession>A0A9X2FAC5</accession>
<reference evidence="2" key="1">
    <citation type="submission" date="2022-06" db="EMBL/GenBank/DDBJ databases">
        <title>Aeoliella straminimaris, a novel planctomycete from sediments.</title>
        <authorList>
            <person name="Vitorino I.R."/>
            <person name="Lage O.M."/>
        </authorList>
    </citation>
    <scope>NUCLEOTIDE SEQUENCE</scope>
    <source>
        <strain evidence="2">ICT_H6.2</strain>
    </source>
</reference>
<organism evidence="2 3">
    <name type="scientific">Aeoliella straminimaris</name>
    <dbReference type="NCBI Taxonomy" id="2954799"/>
    <lineage>
        <taxon>Bacteria</taxon>
        <taxon>Pseudomonadati</taxon>
        <taxon>Planctomycetota</taxon>
        <taxon>Planctomycetia</taxon>
        <taxon>Pirellulales</taxon>
        <taxon>Lacipirellulaceae</taxon>
        <taxon>Aeoliella</taxon>
    </lineage>
</organism>
<feature type="transmembrane region" description="Helical" evidence="1">
    <location>
        <begin position="78"/>
        <end position="98"/>
    </location>
</feature>
<keyword evidence="1" id="KW-0472">Membrane</keyword>